<evidence type="ECO:0000259" key="2">
    <source>
        <dbReference type="PROSITE" id="PS50887"/>
    </source>
</evidence>
<reference evidence="4" key="1">
    <citation type="submission" date="2018-01" db="EMBL/GenBank/DDBJ databases">
        <title>Draft Genome Sequence of the Radioresistant Bacterium Deinococcus aerius TR0125, Isolated from the Higher Atmosphere above Japan.</title>
        <authorList>
            <person name="Satoh K."/>
            <person name="Arai H."/>
            <person name="Sanzen T."/>
            <person name="Kawaguchi Y."/>
            <person name="Hayashi H."/>
            <person name="Yokobori S."/>
            <person name="Yamagishi A."/>
            <person name="Oono Y."/>
            <person name="Narumi I."/>
        </authorList>
    </citation>
    <scope>NUCLEOTIDE SEQUENCE [LARGE SCALE GENOMIC DNA]</scope>
    <source>
        <strain evidence="4">TR0125</strain>
    </source>
</reference>
<dbReference type="GO" id="GO:0043709">
    <property type="term" value="P:cell adhesion involved in single-species biofilm formation"/>
    <property type="evidence" value="ECO:0007669"/>
    <property type="project" value="TreeGrafter"/>
</dbReference>
<dbReference type="SMART" id="SM00267">
    <property type="entry name" value="GGDEF"/>
    <property type="match status" value="1"/>
</dbReference>
<dbReference type="Proteomes" id="UP000236569">
    <property type="component" value="Unassembled WGS sequence"/>
</dbReference>
<feature type="transmembrane region" description="Helical" evidence="1">
    <location>
        <begin position="169"/>
        <end position="191"/>
    </location>
</feature>
<dbReference type="PANTHER" id="PTHR45138">
    <property type="entry name" value="REGULATORY COMPONENTS OF SENSORY TRANSDUCTION SYSTEM"/>
    <property type="match status" value="1"/>
</dbReference>
<dbReference type="EMBL" id="BFAG01000006">
    <property type="protein sequence ID" value="GBF05800.1"/>
    <property type="molecule type" value="Genomic_DNA"/>
</dbReference>
<feature type="transmembrane region" description="Helical" evidence="1">
    <location>
        <begin position="21"/>
        <end position="45"/>
    </location>
</feature>
<dbReference type="OrthoDB" id="9759607at2"/>
<accession>A0A2I9D5X4</accession>
<gene>
    <name evidence="3" type="ORF">DAERI_060060</name>
</gene>
<dbReference type="Gene3D" id="3.30.70.270">
    <property type="match status" value="1"/>
</dbReference>
<dbReference type="InterPro" id="IPR029787">
    <property type="entry name" value="Nucleotide_cyclase"/>
</dbReference>
<keyword evidence="1" id="KW-1133">Transmembrane helix</keyword>
<dbReference type="InterPro" id="IPR000160">
    <property type="entry name" value="GGDEF_dom"/>
</dbReference>
<dbReference type="NCBIfam" id="TIGR00254">
    <property type="entry name" value="GGDEF"/>
    <property type="match status" value="1"/>
</dbReference>
<evidence type="ECO:0000313" key="4">
    <source>
        <dbReference type="Proteomes" id="UP000236569"/>
    </source>
</evidence>
<protein>
    <submittedName>
        <fullName evidence="3">Diguanylate cyclase</fullName>
    </submittedName>
</protein>
<comment type="caution">
    <text evidence="3">The sequence shown here is derived from an EMBL/GenBank/DDBJ whole genome shotgun (WGS) entry which is preliminary data.</text>
</comment>
<proteinExistence type="predicted"/>
<name>A0A2I9D5X4_9DEIO</name>
<evidence type="ECO:0000256" key="1">
    <source>
        <dbReference type="SAM" id="Phobius"/>
    </source>
</evidence>
<dbReference type="GO" id="GO:0052621">
    <property type="term" value="F:diguanylate cyclase activity"/>
    <property type="evidence" value="ECO:0007669"/>
    <property type="project" value="TreeGrafter"/>
</dbReference>
<evidence type="ECO:0000313" key="3">
    <source>
        <dbReference type="EMBL" id="GBF05800.1"/>
    </source>
</evidence>
<dbReference type="InterPro" id="IPR043128">
    <property type="entry name" value="Rev_trsase/Diguanyl_cyclase"/>
</dbReference>
<feature type="domain" description="GGDEF" evidence="2">
    <location>
        <begin position="233"/>
        <end position="361"/>
    </location>
</feature>
<dbReference type="PANTHER" id="PTHR45138:SF9">
    <property type="entry name" value="DIGUANYLATE CYCLASE DGCM-RELATED"/>
    <property type="match status" value="1"/>
</dbReference>
<dbReference type="FunFam" id="3.30.70.270:FF:000001">
    <property type="entry name" value="Diguanylate cyclase domain protein"/>
    <property type="match status" value="1"/>
</dbReference>
<keyword evidence="4" id="KW-1185">Reference proteome</keyword>
<keyword evidence="1" id="KW-0472">Membrane</keyword>
<dbReference type="PROSITE" id="PS50887">
    <property type="entry name" value="GGDEF"/>
    <property type="match status" value="1"/>
</dbReference>
<dbReference type="RefSeq" id="WP_103129222.1">
    <property type="nucleotide sequence ID" value="NZ_BFAG01000006.1"/>
</dbReference>
<feature type="transmembrane region" description="Helical" evidence="1">
    <location>
        <begin position="103"/>
        <end position="123"/>
    </location>
</feature>
<sequence length="361" mass="39121">MVRPVPGDAEETPEFQFRHRSLLVILGCVLGASIVTLCVSGAWLFTALDRLVLSFIVVKNAVLFVWLWRRPRALVRVGVLELLFEGIGGVGKLWLALMVDQTAYSLGGYSYWLMLNYFIAALVWRGRAALWVSLGWFAVLLTLGGLYWFSPGIPGGTKQQYGNTLLQLYLTHATLIAFLTLQGGLLRQYLLAILRAERHARLAHLDGLTGLANRRQLEEWLRLGRERAEGTGQDWSVILFDLDHFKRVNDTHGHAAGDEVLRATAAAVRGVLRNGEYLGRWGGEEFLVILPGVGQPAAARVASRLQAAVAAAPHGGVGPVTVSCGVAQGAPGESVPALLARADEALYAAKRGGRALVEVAG</sequence>
<dbReference type="SUPFAM" id="SSF55073">
    <property type="entry name" value="Nucleotide cyclase"/>
    <property type="match status" value="1"/>
</dbReference>
<dbReference type="CDD" id="cd01949">
    <property type="entry name" value="GGDEF"/>
    <property type="match status" value="1"/>
</dbReference>
<dbReference type="InterPro" id="IPR050469">
    <property type="entry name" value="Diguanylate_Cyclase"/>
</dbReference>
<organism evidence="3 4">
    <name type="scientific">Deinococcus aerius</name>
    <dbReference type="NCBI Taxonomy" id="200253"/>
    <lineage>
        <taxon>Bacteria</taxon>
        <taxon>Thermotogati</taxon>
        <taxon>Deinococcota</taxon>
        <taxon>Deinococci</taxon>
        <taxon>Deinococcales</taxon>
        <taxon>Deinococcaceae</taxon>
        <taxon>Deinococcus</taxon>
    </lineage>
</organism>
<dbReference type="GO" id="GO:0005886">
    <property type="term" value="C:plasma membrane"/>
    <property type="evidence" value="ECO:0007669"/>
    <property type="project" value="TreeGrafter"/>
</dbReference>
<keyword evidence="1" id="KW-0812">Transmembrane</keyword>
<dbReference type="GO" id="GO:1902201">
    <property type="term" value="P:negative regulation of bacterial-type flagellum-dependent cell motility"/>
    <property type="evidence" value="ECO:0007669"/>
    <property type="project" value="TreeGrafter"/>
</dbReference>
<dbReference type="Pfam" id="PF00990">
    <property type="entry name" value="GGDEF"/>
    <property type="match status" value="1"/>
</dbReference>
<dbReference type="AlphaFoldDB" id="A0A2I9D5X4"/>
<feature type="transmembrane region" description="Helical" evidence="1">
    <location>
        <begin position="51"/>
        <end position="68"/>
    </location>
</feature>
<feature type="transmembrane region" description="Helical" evidence="1">
    <location>
        <begin position="130"/>
        <end position="149"/>
    </location>
</feature>